<reference evidence="2 3" key="1">
    <citation type="submission" date="2014-11" db="EMBL/GenBank/DDBJ databases">
        <title>Pan-genome of Gallibacterium spp.</title>
        <authorList>
            <person name="Kudirkiene E."/>
            <person name="Bojesen A.M."/>
        </authorList>
    </citation>
    <scope>NUCLEOTIDE SEQUENCE [LARGE SCALE GENOMIC DNA]</scope>
    <source>
        <strain evidence="2 3">F151</strain>
    </source>
</reference>
<evidence type="ECO:0000256" key="1">
    <source>
        <dbReference type="SAM" id="Phobius"/>
    </source>
</evidence>
<evidence type="ECO:0000313" key="3">
    <source>
        <dbReference type="Proteomes" id="UP000243558"/>
    </source>
</evidence>
<dbReference type="EMBL" id="JTJM01000007">
    <property type="protein sequence ID" value="OBW93687.1"/>
    <property type="molecule type" value="Genomic_DNA"/>
</dbReference>
<dbReference type="Proteomes" id="UP000243558">
    <property type="component" value="Unassembled WGS sequence"/>
</dbReference>
<keyword evidence="3" id="KW-1185">Reference proteome</keyword>
<dbReference type="AlphaFoldDB" id="A0A1A7NTZ1"/>
<evidence type="ECO:0000313" key="2">
    <source>
        <dbReference type="EMBL" id="OBW93687.1"/>
    </source>
</evidence>
<dbReference type="InterPro" id="IPR016419">
    <property type="entry name" value="Prepilin_Pept-dep_B_prd"/>
</dbReference>
<keyword evidence="1" id="KW-0472">Membrane</keyword>
<gene>
    <name evidence="2" type="ORF">QV01_01610</name>
</gene>
<proteinExistence type="predicted"/>
<feature type="transmembrane region" description="Helical" evidence="1">
    <location>
        <begin position="17"/>
        <end position="39"/>
    </location>
</feature>
<sequence>MNRKTPIFLLGTTLPELLIGLAITSLLIILFSHWVVYLYRYSDQQQQRLQLQQTVHQALQLMSKDIRRAGYHAPLSQNNLSLFQYQKRSLTLNLPKQDSYQCVMFFYDANRDGCIGTSQNQGCVANGINQTKDVQKELFGYRLNARQLEMLFMFEDTIPQHCSAISCQQHLNNPSCYSRGWTKVLDEQRYIVQDLAIRWLEEKRGLSIGLTVSLREQPKITYQATTLIPLLNEVKE</sequence>
<protein>
    <recommendedName>
        <fullName evidence="4">Type II secretory pathway, component PulJ</fullName>
    </recommendedName>
</protein>
<keyword evidence="1" id="KW-1133">Transmembrane helix</keyword>
<accession>A0A1A7NTZ1</accession>
<evidence type="ECO:0008006" key="4">
    <source>
        <dbReference type="Google" id="ProtNLM"/>
    </source>
</evidence>
<comment type="caution">
    <text evidence="2">The sequence shown here is derived from an EMBL/GenBank/DDBJ whole genome shotgun (WGS) entry which is preliminary data.</text>
</comment>
<name>A0A1A7NTZ1_9PAST</name>
<organism evidence="2 3">
    <name type="scientific">Gallibacterium genomosp. 3</name>
    <dbReference type="NCBI Taxonomy" id="505345"/>
    <lineage>
        <taxon>Bacteria</taxon>
        <taxon>Pseudomonadati</taxon>
        <taxon>Pseudomonadota</taxon>
        <taxon>Gammaproteobacteria</taxon>
        <taxon>Pasteurellales</taxon>
        <taxon>Pasteurellaceae</taxon>
        <taxon>Gallibacterium</taxon>
    </lineage>
</organism>
<dbReference type="PIRSF" id="PIRSF004525">
    <property type="entry name" value="Pilin_peptidase-dep_B_prd"/>
    <property type="match status" value="1"/>
</dbReference>
<keyword evidence="1" id="KW-0812">Transmembrane</keyword>